<dbReference type="RefSeq" id="WP_165256025.1">
    <property type="nucleotide sequence ID" value="NZ_JAAKZY010000016.1"/>
</dbReference>
<dbReference type="PANTHER" id="PTHR33908">
    <property type="entry name" value="MANNOSYLTRANSFERASE YKCB-RELATED"/>
    <property type="match status" value="1"/>
</dbReference>
<feature type="transmembrane region" description="Helical" evidence="8">
    <location>
        <begin position="229"/>
        <end position="254"/>
    </location>
</feature>
<keyword evidence="7 8" id="KW-0472">Membrane</keyword>
<name>A0A6G4V0J4_9ACTN</name>
<feature type="transmembrane region" description="Helical" evidence="8">
    <location>
        <begin position="68"/>
        <end position="87"/>
    </location>
</feature>
<comment type="caution">
    <text evidence="9">The sequence shown here is derived from an EMBL/GenBank/DDBJ whole genome shotgun (WGS) entry which is preliminary data.</text>
</comment>
<comment type="subcellular location">
    <subcellularLocation>
        <location evidence="1">Cell membrane</location>
        <topology evidence="1">Multi-pass membrane protein</topology>
    </subcellularLocation>
</comment>
<reference evidence="9 10" key="1">
    <citation type="submission" date="2020-02" db="EMBL/GenBank/DDBJ databases">
        <title>Whole-genome analyses of novel actinobacteria.</title>
        <authorList>
            <person name="Sahin N."/>
            <person name="Gencbay T."/>
        </authorList>
    </citation>
    <scope>NUCLEOTIDE SEQUENCE [LARGE SCALE GENOMIC DNA]</scope>
    <source>
        <strain evidence="9 10">HC44</strain>
    </source>
</reference>
<evidence type="ECO:0000256" key="4">
    <source>
        <dbReference type="ARBA" id="ARBA00022679"/>
    </source>
</evidence>
<feature type="transmembrane region" description="Helical" evidence="8">
    <location>
        <begin position="43"/>
        <end position="61"/>
    </location>
</feature>
<feature type="transmembrane region" description="Helical" evidence="8">
    <location>
        <begin position="121"/>
        <end position="140"/>
    </location>
</feature>
<evidence type="ECO:0000256" key="7">
    <source>
        <dbReference type="ARBA" id="ARBA00023136"/>
    </source>
</evidence>
<keyword evidence="4" id="KW-0808">Transferase</keyword>
<evidence type="ECO:0000256" key="6">
    <source>
        <dbReference type="ARBA" id="ARBA00022989"/>
    </source>
</evidence>
<dbReference type="Proteomes" id="UP000472335">
    <property type="component" value="Unassembled WGS sequence"/>
</dbReference>
<dbReference type="EMBL" id="JAAKZY010000016">
    <property type="protein sequence ID" value="NGO07516.1"/>
    <property type="molecule type" value="Genomic_DNA"/>
</dbReference>
<feature type="transmembrane region" description="Helical" evidence="8">
    <location>
        <begin position="189"/>
        <end position="209"/>
    </location>
</feature>
<protein>
    <submittedName>
        <fullName evidence="9">Uncharacterized protein</fullName>
    </submittedName>
</protein>
<sequence>MPALPAALMLLLGLWRIDRGMWWDEITTYEVATRDLPDILRLLHTVDAVHGLYYLVMHLLLPPGAGDALLLRLPSVIGMAAAAAGTAAIGRRLAGPATGLTAGLVLAAMPLASRYAQEGRSYALVTAGVVFSTLALLRALERPTAARWTAYTALVLPTTFLHPFVVLMLGAHGASLLAVRAPRRILRRWLCIAVPIVACATLFIAYVRAQAAQVNWLLTPTWNTVTDLIWQFTGPTTTMTVVTLTVTACGVLSADGRAAGSARIRGFALPWLLLPPSALLTFSLIQPVYNERYVLYSLPALALLVAGGLNAVACGATALVAQHRRTAPRNVVKRLPQRLPQGLPRRVLAAALGLGVPAALLFAQLPTHVWLRTVESRTDDQTAAARLLAEHGRDGDAVVFLPGTKRGVAYVYRRAFAGLNDVLLQQSPARSATLTGAEVPAHRIRHLLDAQQRVWVVERATSTRRPDRRTTSAVKRKTLREDFHLVREEAGWGLTVRLYVRDS</sequence>
<gene>
    <name evidence="9" type="ORF">G5C60_07560</name>
</gene>
<feature type="transmembrane region" description="Helical" evidence="8">
    <location>
        <begin position="266"/>
        <end position="289"/>
    </location>
</feature>
<keyword evidence="10" id="KW-1185">Reference proteome</keyword>
<keyword evidence="3" id="KW-0328">Glycosyltransferase</keyword>
<keyword evidence="5 8" id="KW-0812">Transmembrane</keyword>
<evidence type="ECO:0000256" key="8">
    <source>
        <dbReference type="SAM" id="Phobius"/>
    </source>
</evidence>
<evidence type="ECO:0000256" key="3">
    <source>
        <dbReference type="ARBA" id="ARBA00022676"/>
    </source>
</evidence>
<dbReference type="InterPro" id="IPR050297">
    <property type="entry name" value="LipidA_mod_glycosyltrf_83"/>
</dbReference>
<evidence type="ECO:0000313" key="9">
    <source>
        <dbReference type="EMBL" id="NGO07516.1"/>
    </source>
</evidence>
<accession>A0A6G4V0J4</accession>
<feature type="transmembrane region" description="Helical" evidence="8">
    <location>
        <begin position="160"/>
        <end position="177"/>
    </location>
</feature>
<organism evidence="9 10">
    <name type="scientific">Streptomyces scabichelini</name>
    <dbReference type="NCBI Taxonomy" id="2711217"/>
    <lineage>
        <taxon>Bacteria</taxon>
        <taxon>Bacillati</taxon>
        <taxon>Actinomycetota</taxon>
        <taxon>Actinomycetes</taxon>
        <taxon>Kitasatosporales</taxon>
        <taxon>Streptomycetaceae</taxon>
        <taxon>Streptomyces</taxon>
    </lineage>
</organism>
<dbReference type="GO" id="GO:0009103">
    <property type="term" value="P:lipopolysaccharide biosynthetic process"/>
    <property type="evidence" value="ECO:0007669"/>
    <property type="project" value="UniProtKB-ARBA"/>
</dbReference>
<proteinExistence type="predicted"/>
<dbReference type="GO" id="GO:0016763">
    <property type="term" value="F:pentosyltransferase activity"/>
    <property type="evidence" value="ECO:0007669"/>
    <property type="project" value="TreeGrafter"/>
</dbReference>
<dbReference type="PANTHER" id="PTHR33908:SF11">
    <property type="entry name" value="MEMBRANE PROTEIN"/>
    <property type="match status" value="1"/>
</dbReference>
<dbReference type="AlphaFoldDB" id="A0A6G4V0J4"/>
<feature type="transmembrane region" description="Helical" evidence="8">
    <location>
        <begin position="343"/>
        <end position="363"/>
    </location>
</feature>
<evidence type="ECO:0000313" key="10">
    <source>
        <dbReference type="Proteomes" id="UP000472335"/>
    </source>
</evidence>
<keyword evidence="2" id="KW-1003">Cell membrane</keyword>
<evidence type="ECO:0000256" key="1">
    <source>
        <dbReference type="ARBA" id="ARBA00004651"/>
    </source>
</evidence>
<evidence type="ECO:0000256" key="2">
    <source>
        <dbReference type="ARBA" id="ARBA00022475"/>
    </source>
</evidence>
<dbReference type="GO" id="GO:0005886">
    <property type="term" value="C:plasma membrane"/>
    <property type="evidence" value="ECO:0007669"/>
    <property type="project" value="UniProtKB-SubCell"/>
</dbReference>
<feature type="transmembrane region" description="Helical" evidence="8">
    <location>
        <begin position="301"/>
        <end position="322"/>
    </location>
</feature>
<evidence type="ECO:0000256" key="5">
    <source>
        <dbReference type="ARBA" id="ARBA00022692"/>
    </source>
</evidence>
<keyword evidence="6 8" id="KW-1133">Transmembrane helix</keyword>
<feature type="transmembrane region" description="Helical" evidence="8">
    <location>
        <begin position="93"/>
        <end position="112"/>
    </location>
</feature>